<dbReference type="AlphaFoldDB" id="A0A0G3BRV5"/>
<proteinExistence type="predicted"/>
<dbReference type="Proteomes" id="UP000035352">
    <property type="component" value="Chromosome"/>
</dbReference>
<organism evidence="2 3">
    <name type="scientific">Caldimonas brevitalea</name>
    <dbReference type="NCBI Taxonomy" id="413882"/>
    <lineage>
        <taxon>Bacteria</taxon>
        <taxon>Pseudomonadati</taxon>
        <taxon>Pseudomonadota</taxon>
        <taxon>Betaproteobacteria</taxon>
        <taxon>Burkholderiales</taxon>
        <taxon>Sphaerotilaceae</taxon>
        <taxon>Caldimonas</taxon>
    </lineage>
</organism>
<dbReference type="Pfam" id="PF00561">
    <property type="entry name" value="Abhydrolase_1"/>
    <property type="match status" value="1"/>
</dbReference>
<dbReference type="InterPro" id="IPR000073">
    <property type="entry name" value="AB_hydrolase_1"/>
</dbReference>
<dbReference type="InterPro" id="IPR029058">
    <property type="entry name" value="AB_hydrolase_fold"/>
</dbReference>
<keyword evidence="2" id="KW-0378">Hydrolase</keyword>
<feature type="domain" description="AB hydrolase-1" evidence="1">
    <location>
        <begin position="94"/>
        <end position="213"/>
    </location>
</feature>
<reference evidence="2 3" key="1">
    <citation type="submission" date="2015-05" db="EMBL/GenBank/DDBJ databases">
        <authorList>
            <person name="Tang B."/>
            <person name="Yu Y."/>
        </authorList>
    </citation>
    <scope>NUCLEOTIDE SEQUENCE [LARGE SCALE GENOMIC DNA]</scope>
    <source>
        <strain evidence="2 3">DSM 7029</strain>
    </source>
</reference>
<dbReference type="SUPFAM" id="SSF53474">
    <property type="entry name" value="alpha/beta-Hydrolases"/>
    <property type="match status" value="1"/>
</dbReference>
<accession>A0A0G3BRV5</accession>
<evidence type="ECO:0000259" key="1">
    <source>
        <dbReference type="Pfam" id="PF00561"/>
    </source>
</evidence>
<keyword evidence="3" id="KW-1185">Reference proteome</keyword>
<evidence type="ECO:0000313" key="2">
    <source>
        <dbReference type="EMBL" id="AKJ32147.1"/>
    </source>
</evidence>
<gene>
    <name evidence="2" type="ORF">AAW51_5456</name>
</gene>
<dbReference type="KEGG" id="pbh:AAW51_5456"/>
<sequence>MHKHGPGLSVSSGAPELGMAPQHRAWALRAPCRWLGAVAPRLLGRLAADAFSYTRSRHTPTRDVPPPGAQRFEIYGAPGVEHGYLWRRRGPGALLVHDWGADSSSMRGFVRPLQQLGFRVASFDAPAHGIWPGNTTTLRDFSASVEAAITSLGGVSVVIAHSVGCIAAVAALARAGGLPEPTRCLVLLAPAASWRRVIDTWAAGPAAVPPKVLQEMLRELQRREGLPLHHWDVVALGRQLWAPTLVLHDPADPDVAFCQAQQISRCFVSARLQPVPGLGHHRLLGSAHVRSEVARFVAVHARLLPSLPPGMPALRQ</sequence>
<dbReference type="Gene3D" id="3.40.50.1820">
    <property type="entry name" value="alpha/beta hydrolase"/>
    <property type="match status" value="1"/>
</dbReference>
<name>A0A0G3BRV5_9BURK</name>
<dbReference type="EMBL" id="CP011371">
    <property type="protein sequence ID" value="AKJ32147.1"/>
    <property type="molecule type" value="Genomic_DNA"/>
</dbReference>
<dbReference type="STRING" id="413882.AAW51_5456"/>
<dbReference type="GO" id="GO:0016787">
    <property type="term" value="F:hydrolase activity"/>
    <property type="evidence" value="ECO:0007669"/>
    <property type="project" value="UniProtKB-KW"/>
</dbReference>
<protein>
    <submittedName>
        <fullName evidence="2">Hydrolase</fullName>
    </submittedName>
</protein>
<evidence type="ECO:0000313" key="3">
    <source>
        <dbReference type="Proteomes" id="UP000035352"/>
    </source>
</evidence>